<accession>A0A0V0YWQ3</accession>
<proteinExistence type="predicted"/>
<dbReference type="InParanoid" id="A0A0V0YWQ3"/>
<name>A0A0V0YWQ3_TRISP</name>
<evidence type="ECO:0000313" key="1">
    <source>
        <dbReference type="EMBL" id="KRY04608.1"/>
    </source>
</evidence>
<organism evidence="1 2">
    <name type="scientific">Trichinella spiralis</name>
    <name type="common">Trichina worm</name>
    <dbReference type="NCBI Taxonomy" id="6334"/>
    <lineage>
        <taxon>Eukaryota</taxon>
        <taxon>Metazoa</taxon>
        <taxon>Ecdysozoa</taxon>
        <taxon>Nematoda</taxon>
        <taxon>Enoplea</taxon>
        <taxon>Dorylaimia</taxon>
        <taxon>Trichinellida</taxon>
        <taxon>Trichinellidae</taxon>
        <taxon>Trichinella</taxon>
    </lineage>
</organism>
<dbReference type="AlphaFoldDB" id="A0A0V0YWQ3"/>
<keyword evidence="2" id="KW-1185">Reference proteome</keyword>
<comment type="caution">
    <text evidence="1">The sequence shown here is derived from an EMBL/GenBank/DDBJ whole genome shotgun (WGS) entry which is preliminary data.</text>
</comment>
<dbReference type="Proteomes" id="UP000054776">
    <property type="component" value="Unassembled WGS sequence"/>
</dbReference>
<dbReference type="EMBL" id="JYDH01004192">
    <property type="protein sequence ID" value="KRY04608.1"/>
    <property type="molecule type" value="Genomic_DNA"/>
</dbReference>
<sequence length="45" mass="4918">MPDSFKKEVVINQFTASNASASDGGRQVITRLLLNLLPEKENLGD</sequence>
<protein>
    <submittedName>
        <fullName evidence="1">Uncharacterized protein</fullName>
    </submittedName>
</protein>
<evidence type="ECO:0000313" key="2">
    <source>
        <dbReference type="Proteomes" id="UP000054776"/>
    </source>
</evidence>
<reference evidence="1 2" key="1">
    <citation type="submission" date="2015-01" db="EMBL/GenBank/DDBJ databases">
        <title>Evolution of Trichinella species and genotypes.</title>
        <authorList>
            <person name="Korhonen P.K."/>
            <person name="Edoardo P."/>
            <person name="Giuseppe L.R."/>
            <person name="Gasser R.B."/>
        </authorList>
    </citation>
    <scope>NUCLEOTIDE SEQUENCE [LARGE SCALE GENOMIC DNA]</scope>
    <source>
        <strain evidence="1">ISS3</strain>
    </source>
</reference>
<gene>
    <name evidence="1" type="ORF">T01_1081</name>
</gene>